<dbReference type="PROSITE" id="PS01186">
    <property type="entry name" value="EGF_2"/>
    <property type="match status" value="1"/>
</dbReference>
<reference evidence="6" key="1">
    <citation type="journal article" date="2021" name="Cell">
        <title>Tracing the genetic footprints of vertebrate landing in non-teleost ray-finned fishes.</title>
        <authorList>
            <person name="Bi X."/>
            <person name="Wang K."/>
            <person name="Yang L."/>
            <person name="Pan H."/>
            <person name="Jiang H."/>
            <person name="Wei Q."/>
            <person name="Fang M."/>
            <person name="Yu H."/>
            <person name="Zhu C."/>
            <person name="Cai Y."/>
            <person name="He Y."/>
            <person name="Gan X."/>
            <person name="Zeng H."/>
            <person name="Yu D."/>
            <person name="Zhu Y."/>
            <person name="Jiang H."/>
            <person name="Qiu Q."/>
            <person name="Yang H."/>
            <person name="Zhang Y.E."/>
            <person name="Wang W."/>
            <person name="Zhu M."/>
            <person name="He S."/>
            <person name="Zhang G."/>
        </authorList>
    </citation>
    <scope>NUCLEOTIDE SEQUENCE</scope>
    <source>
        <strain evidence="6">Pddl_001</strain>
    </source>
</reference>
<dbReference type="InterPro" id="IPR051216">
    <property type="entry name" value="Teneurin"/>
</dbReference>
<dbReference type="InterPro" id="IPR056823">
    <property type="entry name" value="TEN-like_YD-shell"/>
</dbReference>
<keyword evidence="1 4" id="KW-0245">EGF-like domain</keyword>
<dbReference type="InterPro" id="IPR056822">
    <property type="entry name" value="TEN_NHL"/>
</dbReference>
<evidence type="ECO:0000256" key="3">
    <source>
        <dbReference type="ARBA" id="ARBA00023157"/>
    </source>
</evidence>
<evidence type="ECO:0000313" key="7">
    <source>
        <dbReference type="Proteomes" id="UP001166093"/>
    </source>
</evidence>
<feature type="domain" description="EGF-like" evidence="5">
    <location>
        <begin position="30"/>
        <end position="65"/>
    </location>
</feature>
<gene>
    <name evidence="6" type="primary">Tenm1_2</name>
    <name evidence="6" type="ORF">GTO93_0002176</name>
</gene>
<accession>A0ABS2X9Z8</accession>
<feature type="non-terminal residue" evidence="6">
    <location>
        <position position="799"/>
    </location>
</feature>
<name>A0ABS2X9Z8_POLSP</name>
<evidence type="ECO:0000256" key="1">
    <source>
        <dbReference type="ARBA" id="ARBA00022536"/>
    </source>
</evidence>
<dbReference type="Pfam" id="PF23106">
    <property type="entry name" value="EGF_Teneurin"/>
    <property type="match status" value="1"/>
</dbReference>
<dbReference type="SUPFAM" id="SSF49464">
    <property type="entry name" value="Carboxypeptidase regulatory domain-like"/>
    <property type="match status" value="1"/>
</dbReference>
<dbReference type="Pfam" id="PF25023">
    <property type="entry name" value="TEN_YD-shell"/>
    <property type="match status" value="1"/>
</dbReference>
<evidence type="ECO:0000256" key="4">
    <source>
        <dbReference type="PROSITE-ProRule" id="PRU00076"/>
    </source>
</evidence>
<dbReference type="CDD" id="cd00054">
    <property type="entry name" value="EGF_CA"/>
    <property type="match status" value="1"/>
</dbReference>
<comment type="caution">
    <text evidence="4">Lacks conserved residue(s) required for the propagation of feature annotation.</text>
</comment>
<dbReference type="SUPFAM" id="SSF101898">
    <property type="entry name" value="NHL repeat"/>
    <property type="match status" value="1"/>
</dbReference>
<keyword evidence="2" id="KW-0677">Repeat</keyword>
<feature type="non-terminal residue" evidence="6">
    <location>
        <position position="1"/>
    </location>
</feature>
<evidence type="ECO:0000259" key="5">
    <source>
        <dbReference type="PROSITE" id="PS50026"/>
    </source>
</evidence>
<sequence>MYCSPKSKVCCCLYPGLISYLKCCSFLIPLPDGCPGLCNGNGRCTLDQNGWHCVCQTGWSGTGCNIIMEMVCDDSVDNDGDGLMDCVDPDCCQQASCYSGALCQGSPDPLDLIQQSQTPFSQLPPRLFFQRTRFLIGRDSTHVLPGDVPFDSSRACVIRGQVVAVDGTPLVGVNVSFLRHVDYGYTISRQDGSFDLVAVGGISVTLIFERAPFITERRTLWLPWNQFVVVDKVIMTRVETAELTCDVSNFISPYPIVLPSPLTIFAGSCSERGPAVPELQAVQEEITIPGSFVKLSYLSTRTPGYKSLLRIILTHSLVPTGLAKVHLTAAIEGRLLQRWFPATPNLAFTFAWNKTDIYGQKVSGLTEAIVSVGYEYEACPDFIVWEKRTALLQGFEMDASNLGGWSLDKHHILNLQSGILHKGNGENIFISQQPPVITTVMGNGYHRSIPCPNCNGPVQGSKLFAPIAVACGPDSSVYVGDFNFIRRILPSGYAVTILELRNRDTRHSTSPAHKYYLAVDPVNESLYLSDTSSRKILRVKSLTEPKDLAKNFEVVAGTGDQCLPFDQSHCGDGGKASEASLNNPREVMCQYNLVHHVKLPCSNRVERAAIKSKKPRHPTIGSCCQESHYLHLQYAYEICLEDDRNTVSVFDSKAPSRTWYCIGTNILSIPVPMKKKPVQMIPSLSNQELYLFSTNGTHLHTLNLITGDYIYNFTYSGEQDLSTIISSNGNSVHIRRDANGVPLWLVVPGGQVYWLTISNNGALKRVSAQGHDLAQITYHGNSGLLATKSNENGWTTVYE</sequence>
<proteinExistence type="predicted"/>
<feature type="disulfide bond" evidence="4">
    <location>
        <begin position="34"/>
        <end position="44"/>
    </location>
</feature>
<keyword evidence="7" id="KW-1185">Reference proteome</keyword>
<dbReference type="SUPFAM" id="SSF57196">
    <property type="entry name" value="EGF/Laminin"/>
    <property type="match status" value="1"/>
</dbReference>
<dbReference type="InterPro" id="IPR000742">
    <property type="entry name" value="EGF"/>
</dbReference>
<feature type="disulfide bond" evidence="4">
    <location>
        <begin position="55"/>
        <end position="64"/>
    </location>
</feature>
<evidence type="ECO:0000256" key="2">
    <source>
        <dbReference type="ARBA" id="ARBA00022737"/>
    </source>
</evidence>
<dbReference type="PROSITE" id="PS50026">
    <property type="entry name" value="EGF_3"/>
    <property type="match status" value="1"/>
</dbReference>
<comment type="caution">
    <text evidence="6">The sequence shown here is derived from an EMBL/GenBank/DDBJ whole genome shotgun (WGS) entry which is preliminary data.</text>
</comment>
<dbReference type="PROSITE" id="PS00022">
    <property type="entry name" value="EGF_1"/>
    <property type="match status" value="1"/>
</dbReference>
<organism evidence="6 7">
    <name type="scientific">Polyodon spathula</name>
    <name type="common">North American paddlefish</name>
    <name type="synonym">Squalus spathula</name>
    <dbReference type="NCBI Taxonomy" id="7913"/>
    <lineage>
        <taxon>Eukaryota</taxon>
        <taxon>Metazoa</taxon>
        <taxon>Chordata</taxon>
        <taxon>Craniata</taxon>
        <taxon>Vertebrata</taxon>
        <taxon>Euteleostomi</taxon>
        <taxon>Actinopterygii</taxon>
        <taxon>Chondrostei</taxon>
        <taxon>Acipenseriformes</taxon>
        <taxon>Polyodontidae</taxon>
        <taxon>Polyodon</taxon>
    </lineage>
</organism>
<evidence type="ECO:0000313" key="6">
    <source>
        <dbReference type="EMBL" id="MBN3270945.1"/>
    </source>
</evidence>
<dbReference type="Pfam" id="PF24329">
    <property type="entry name" value="FN-plug_TEN1-4"/>
    <property type="match status" value="1"/>
</dbReference>
<dbReference type="EMBL" id="JAAWVQ010006628">
    <property type="protein sequence ID" value="MBN3270945.1"/>
    <property type="molecule type" value="Genomic_DNA"/>
</dbReference>
<dbReference type="PANTHER" id="PTHR11219">
    <property type="entry name" value="TENEURIN AND N-ACETYLGLUCOSAMINE-1-PHOSPHODIESTER ALPHA-N-ACETYLGLUCOSAMINIDASE"/>
    <property type="match status" value="1"/>
</dbReference>
<dbReference type="Pfam" id="PF25021">
    <property type="entry name" value="TEN_NHL"/>
    <property type="match status" value="1"/>
</dbReference>
<dbReference type="InterPro" id="IPR056820">
    <property type="entry name" value="TEN_TTR-like"/>
</dbReference>
<keyword evidence="3 4" id="KW-1015">Disulfide bond</keyword>
<dbReference type="InterPro" id="IPR057627">
    <property type="entry name" value="FN-plug_TEN1-4"/>
</dbReference>
<dbReference type="PANTHER" id="PTHR11219:SF7">
    <property type="entry name" value="TENEURIN-1"/>
    <property type="match status" value="1"/>
</dbReference>
<dbReference type="Pfam" id="PF25020">
    <property type="entry name" value="TTR_TEN1-4"/>
    <property type="match status" value="1"/>
</dbReference>
<dbReference type="Gene3D" id="2.60.120.260">
    <property type="entry name" value="Galactose-binding domain-like"/>
    <property type="match status" value="1"/>
</dbReference>
<dbReference type="Proteomes" id="UP001166093">
    <property type="component" value="Unassembled WGS sequence"/>
</dbReference>
<protein>
    <submittedName>
        <fullName evidence="6">TEN1 protein</fullName>
    </submittedName>
</protein>
<dbReference type="InterPro" id="IPR008969">
    <property type="entry name" value="CarboxyPept-like_regulatory"/>
</dbReference>